<dbReference type="OrthoDB" id="2750625at2759"/>
<name>A0A5C2SLE4_9APHY</name>
<protein>
    <submittedName>
        <fullName evidence="2">Uncharacterized protein</fullName>
    </submittedName>
</protein>
<reference evidence="2" key="1">
    <citation type="journal article" date="2018" name="Genome Biol. Evol.">
        <title>Genomics and development of Lentinus tigrinus, a white-rot wood-decaying mushroom with dimorphic fruiting bodies.</title>
        <authorList>
            <person name="Wu B."/>
            <person name="Xu Z."/>
            <person name="Knudson A."/>
            <person name="Carlson A."/>
            <person name="Chen N."/>
            <person name="Kovaka S."/>
            <person name="LaButti K."/>
            <person name="Lipzen A."/>
            <person name="Pennachio C."/>
            <person name="Riley R."/>
            <person name="Schakwitz W."/>
            <person name="Umezawa K."/>
            <person name="Ohm R.A."/>
            <person name="Grigoriev I.V."/>
            <person name="Nagy L.G."/>
            <person name="Gibbons J."/>
            <person name="Hibbett D."/>
        </authorList>
    </citation>
    <scope>NUCLEOTIDE SEQUENCE [LARGE SCALE GENOMIC DNA]</scope>
    <source>
        <strain evidence="2">ALCF2SS1-6</strain>
    </source>
</reference>
<evidence type="ECO:0000313" key="3">
    <source>
        <dbReference type="Proteomes" id="UP000313359"/>
    </source>
</evidence>
<sequence>MSKNQKKPSKPSLPLKNARHASAKQAAKKSMKARQRITKEQAADVTARINDEFARVHMLNQKSAGTVPVPAMLVPEGTVQELADVMQAL</sequence>
<feature type="region of interest" description="Disordered" evidence="1">
    <location>
        <begin position="1"/>
        <end position="42"/>
    </location>
</feature>
<feature type="compositionally biased region" description="Basic residues" evidence="1">
    <location>
        <begin position="17"/>
        <end position="36"/>
    </location>
</feature>
<evidence type="ECO:0000256" key="1">
    <source>
        <dbReference type="SAM" id="MobiDB-lite"/>
    </source>
</evidence>
<evidence type="ECO:0000313" key="2">
    <source>
        <dbReference type="EMBL" id="RPD63967.1"/>
    </source>
</evidence>
<dbReference type="EMBL" id="ML122255">
    <property type="protein sequence ID" value="RPD63967.1"/>
    <property type="molecule type" value="Genomic_DNA"/>
</dbReference>
<accession>A0A5C2SLE4</accession>
<keyword evidence="3" id="KW-1185">Reference proteome</keyword>
<dbReference type="Proteomes" id="UP000313359">
    <property type="component" value="Unassembled WGS sequence"/>
</dbReference>
<organism evidence="2 3">
    <name type="scientific">Lentinus tigrinus ALCF2SS1-6</name>
    <dbReference type="NCBI Taxonomy" id="1328759"/>
    <lineage>
        <taxon>Eukaryota</taxon>
        <taxon>Fungi</taxon>
        <taxon>Dikarya</taxon>
        <taxon>Basidiomycota</taxon>
        <taxon>Agaricomycotina</taxon>
        <taxon>Agaricomycetes</taxon>
        <taxon>Polyporales</taxon>
        <taxon>Polyporaceae</taxon>
        <taxon>Lentinus</taxon>
    </lineage>
</organism>
<proteinExistence type="predicted"/>
<dbReference type="AlphaFoldDB" id="A0A5C2SLE4"/>
<gene>
    <name evidence="2" type="ORF">L227DRAFT_650924</name>
</gene>